<reference evidence="3" key="1">
    <citation type="submission" date="2024-07" db="EMBL/GenBank/DDBJ databases">
        <title>Two chromosome-level genome assemblies of Korean endemic species Abeliophyllum distichum and Forsythia ovata (Oleaceae).</title>
        <authorList>
            <person name="Jang H."/>
        </authorList>
    </citation>
    <scope>NUCLEOTIDE SEQUENCE [LARGE SCALE GENOMIC DNA]</scope>
</reference>
<evidence type="ECO:0000313" key="3">
    <source>
        <dbReference type="Proteomes" id="UP001604277"/>
    </source>
</evidence>
<protein>
    <submittedName>
        <fullName evidence="2">Uncharacterized protein</fullName>
    </submittedName>
</protein>
<gene>
    <name evidence="2" type="ORF">Fot_02158</name>
</gene>
<organism evidence="2 3">
    <name type="scientific">Forsythia ovata</name>
    <dbReference type="NCBI Taxonomy" id="205694"/>
    <lineage>
        <taxon>Eukaryota</taxon>
        <taxon>Viridiplantae</taxon>
        <taxon>Streptophyta</taxon>
        <taxon>Embryophyta</taxon>
        <taxon>Tracheophyta</taxon>
        <taxon>Spermatophyta</taxon>
        <taxon>Magnoliopsida</taxon>
        <taxon>eudicotyledons</taxon>
        <taxon>Gunneridae</taxon>
        <taxon>Pentapetalae</taxon>
        <taxon>asterids</taxon>
        <taxon>lamiids</taxon>
        <taxon>Lamiales</taxon>
        <taxon>Oleaceae</taxon>
        <taxon>Forsythieae</taxon>
        <taxon>Forsythia</taxon>
    </lineage>
</organism>
<comment type="caution">
    <text evidence="2">The sequence shown here is derived from an EMBL/GenBank/DDBJ whole genome shotgun (WGS) entry which is preliminary data.</text>
</comment>
<evidence type="ECO:0000313" key="2">
    <source>
        <dbReference type="EMBL" id="KAL2557419.1"/>
    </source>
</evidence>
<evidence type="ECO:0000256" key="1">
    <source>
        <dbReference type="SAM" id="MobiDB-lite"/>
    </source>
</evidence>
<accession>A0ABD1X692</accession>
<proteinExistence type="predicted"/>
<feature type="region of interest" description="Disordered" evidence="1">
    <location>
        <begin position="18"/>
        <end position="59"/>
    </location>
</feature>
<name>A0ABD1X692_9LAMI</name>
<dbReference type="AlphaFoldDB" id="A0ABD1X692"/>
<dbReference type="EMBL" id="JBFOLJ010000001">
    <property type="protein sequence ID" value="KAL2557419.1"/>
    <property type="molecule type" value="Genomic_DNA"/>
</dbReference>
<sequence>MGEKNGQVALPLAYRSRLDMGGDSSKGSPMYPPQNSHASVKLRKRDVPKAAYKQTRESTVGLHPNHCDISWVPHGGSDATGYESCRDLTRQRHIFGVEICPFLLQNVVQSHSGGGVEGLAEDGGRNARKESGNTVLLNNPDPNINGSHTGWRPRELDVVVGMVGRGGKSKNRTKVLNRRIWCRRFSLELHPDLNQIKWVCATPCNNQSNASFNKSHQTHYQKIRLEKVKNKRQKPISLA</sequence>
<dbReference type="Proteomes" id="UP001604277">
    <property type="component" value="Unassembled WGS sequence"/>
</dbReference>
<keyword evidence="3" id="KW-1185">Reference proteome</keyword>